<protein>
    <submittedName>
        <fullName evidence="2">Uncharacterized protein</fullName>
    </submittedName>
</protein>
<organism evidence="2 3">
    <name type="scientific">Nothobranchius furzeri</name>
    <name type="common">Turquoise killifish</name>
    <dbReference type="NCBI Taxonomy" id="105023"/>
    <lineage>
        <taxon>Eukaryota</taxon>
        <taxon>Metazoa</taxon>
        <taxon>Chordata</taxon>
        <taxon>Craniata</taxon>
        <taxon>Vertebrata</taxon>
        <taxon>Euteleostomi</taxon>
        <taxon>Actinopterygii</taxon>
        <taxon>Neopterygii</taxon>
        <taxon>Teleostei</taxon>
        <taxon>Neoteleostei</taxon>
        <taxon>Acanthomorphata</taxon>
        <taxon>Ovalentaria</taxon>
        <taxon>Atherinomorphae</taxon>
        <taxon>Cyprinodontiformes</taxon>
        <taxon>Nothobranchiidae</taxon>
        <taxon>Nothobranchius</taxon>
    </lineage>
</organism>
<sequence length="417" mass="46607">MSAAEANPGSLGRQVIYAVERVVGESTLREHQYEEGLGGRSTDDLLELHETTVGRVPTSGKALGAKERTTVLVDFSVLLSHLWEKEVGIRDTILNQLMVAEADKDMALRAKTQIAQERDMVVKENFELHREANELRAEVANLKKEMALMKARQAGPSALKDERPSTSQTSPPHPTHHVVDAAPPAGGSASDGVGRSQGHHPVPPSPYGPPPPDMYRGYPQPDIYRMSRSVKKFSPKPDTSYPVDAYLSDLRHHFRRCPGMSMEDRIFVIRLSSDGVGSLIDRKRNDIGDDYEKLEQVVRQEYTYNTQRPGLQLALSVKQGRAEDPQVYYQRLFNAYIGTECKDGMEEDKGFKALFLENQHVHYSSYMGTVDSDTTPMRELRRMASCAFVRFGKTGKGSNNPISYGVRRPRRAATRGC</sequence>
<dbReference type="Ensembl" id="ENSNFUT00015033108.1">
    <property type="protein sequence ID" value="ENSNFUP00015031678.1"/>
    <property type="gene ID" value="ENSNFUG00015015494.1"/>
</dbReference>
<keyword evidence="3" id="KW-1185">Reference proteome</keyword>
<dbReference type="Proteomes" id="UP000694548">
    <property type="component" value="Unassembled WGS sequence"/>
</dbReference>
<feature type="compositionally biased region" description="Low complexity" evidence="1">
    <location>
        <begin position="180"/>
        <end position="194"/>
    </location>
</feature>
<evidence type="ECO:0000313" key="2">
    <source>
        <dbReference type="Ensembl" id="ENSNFUP00015031678.1"/>
    </source>
</evidence>
<dbReference type="AlphaFoldDB" id="A0A8C6NWR4"/>
<accession>A0A8C6NWR4</accession>
<reference evidence="2" key="1">
    <citation type="submission" date="2025-08" db="UniProtKB">
        <authorList>
            <consortium name="Ensembl"/>
        </authorList>
    </citation>
    <scope>IDENTIFICATION</scope>
</reference>
<feature type="compositionally biased region" description="Pro residues" evidence="1">
    <location>
        <begin position="201"/>
        <end position="213"/>
    </location>
</feature>
<reference evidence="2" key="2">
    <citation type="submission" date="2025-09" db="UniProtKB">
        <authorList>
            <consortium name="Ensembl"/>
        </authorList>
    </citation>
    <scope>IDENTIFICATION</scope>
</reference>
<proteinExistence type="predicted"/>
<dbReference type="GeneTree" id="ENSGT01150000287257"/>
<feature type="region of interest" description="Disordered" evidence="1">
    <location>
        <begin position="151"/>
        <end position="221"/>
    </location>
</feature>
<evidence type="ECO:0000256" key="1">
    <source>
        <dbReference type="SAM" id="MobiDB-lite"/>
    </source>
</evidence>
<name>A0A8C6NWR4_NOTFU</name>
<evidence type="ECO:0000313" key="3">
    <source>
        <dbReference type="Proteomes" id="UP000694548"/>
    </source>
</evidence>